<dbReference type="AlphaFoldDB" id="A0A090WNU6"/>
<gene>
    <name evidence="2" type="ORF">JCM19301_2092</name>
</gene>
<dbReference type="Proteomes" id="UP000029641">
    <property type="component" value="Unassembled WGS sequence"/>
</dbReference>
<keyword evidence="1" id="KW-0812">Transmembrane</keyword>
<feature type="transmembrane region" description="Helical" evidence="1">
    <location>
        <begin position="46"/>
        <end position="64"/>
    </location>
</feature>
<dbReference type="EMBL" id="BBNR01000039">
    <property type="protein sequence ID" value="GAL69102.1"/>
    <property type="molecule type" value="Genomic_DNA"/>
</dbReference>
<keyword evidence="1" id="KW-0472">Membrane</keyword>
<evidence type="ECO:0000256" key="1">
    <source>
        <dbReference type="SAM" id="Phobius"/>
    </source>
</evidence>
<protein>
    <submittedName>
        <fullName evidence="2">Uncharacterized protein</fullName>
    </submittedName>
</protein>
<evidence type="ECO:0000313" key="2">
    <source>
        <dbReference type="EMBL" id="GAL69102.1"/>
    </source>
</evidence>
<organism evidence="2 3">
    <name type="scientific">Jejuia pallidilutea</name>
    <dbReference type="NCBI Taxonomy" id="504487"/>
    <lineage>
        <taxon>Bacteria</taxon>
        <taxon>Pseudomonadati</taxon>
        <taxon>Bacteroidota</taxon>
        <taxon>Flavobacteriia</taxon>
        <taxon>Flavobacteriales</taxon>
        <taxon>Flavobacteriaceae</taxon>
        <taxon>Jejuia</taxon>
    </lineage>
</organism>
<evidence type="ECO:0000313" key="3">
    <source>
        <dbReference type="Proteomes" id="UP000029641"/>
    </source>
</evidence>
<sequence length="65" mass="7598">MIEDFLREYQGAFIKTGFVILILFIIGLISNILIRKLGRRSGINEAELVLFVVMLQLVYFYLPYL</sequence>
<name>A0A090WNU6_9FLAO</name>
<comment type="caution">
    <text evidence="2">The sequence shown here is derived from an EMBL/GenBank/DDBJ whole genome shotgun (WGS) entry which is preliminary data.</text>
</comment>
<proteinExistence type="predicted"/>
<reference evidence="2 3" key="1">
    <citation type="journal article" date="2014" name="Genome Announc.">
        <title>Draft Genome Sequence of Marine Flavobacterium Jejuia pallidilutea Strain 11shimoA1 and Pigmentation Mutants.</title>
        <authorList>
            <person name="Takatani N."/>
            <person name="Nakanishi M."/>
            <person name="Meirelles P."/>
            <person name="Mino S."/>
            <person name="Suda W."/>
            <person name="Oshima K."/>
            <person name="Hattori M."/>
            <person name="Ohkuma M."/>
            <person name="Hosokawa M."/>
            <person name="Miyashita K."/>
            <person name="Thompson F.L."/>
            <person name="Niwa A."/>
            <person name="Sawabe T."/>
            <person name="Sawabe T."/>
        </authorList>
    </citation>
    <scope>NUCLEOTIDE SEQUENCE [LARGE SCALE GENOMIC DNA]</scope>
    <source>
        <strain evidence="2 3">JCM 19301</strain>
    </source>
</reference>
<feature type="transmembrane region" description="Helical" evidence="1">
    <location>
        <begin position="12"/>
        <end position="34"/>
    </location>
</feature>
<accession>A0A090WNU6</accession>
<keyword evidence="1" id="KW-1133">Transmembrane helix</keyword>